<dbReference type="eggNOG" id="ENOG502QX1X">
    <property type="taxonomic scope" value="Eukaryota"/>
</dbReference>
<reference evidence="1" key="1">
    <citation type="journal article" date="2008" name="Nature">
        <title>The amphioxus genome and the evolution of the chordate karyotype.</title>
        <authorList>
            <consortium name="US DOE Joint Genome Institute (JGI-PGF)"/>
            <person name="Putnam N.H."/>
            <person name="Butts T."/>
            <person name="Ferrier D.E.K."/>
            <person name="Furlong R.F."/>
            <person name="Hellsten U."/>
            <person name="Kawashima T."/>
            <person name="Robinson-Rechavi M."/>
            <person name="Shoguchi E."/>
            <person name="Terry A."/>
            <person name="Yu J.-K."/>
            <person name="Benito-Gutierrez E.L."/>
            <person name="Dubchak I."/>
            <person name="Garcia-Fernandez J."/>
            <person name="Gibson-Brown J.J."/>
            <person name="Grigoriev I.V."/>
            <person name="Horton A.C."/>
            <person name="de Jong P.J."/>
            <person name="Jurka J."/>
            <person name="Kapitonov V.V."/>
            <person name="Kohara Y."/>
            <person name="Kuroki Y."/>
            <person name="Lindquist E."/>
            <person name="Lucas S."/>
            <person name="Osoegawa K."/>
            <person name="Pennacchio L.A."/>
            <person name="Salamov A.A."/>
            <person name="Satou Y."/>
            <person name="Sauka-Spengler T."/>
            <person name="Schmutz J."/>
            <person name="Shin-I T."/>
            <person name="Toyoda A."/>
            <person name="Bronner-Fraser M."/>
            <person name="Fujiyama A."/>
            <person name="Holland L.Z."/>
            <person name="Holland P.W.H."/>
            <person name="Satoh N."/>
            <person name="Rokhsar D.S."/>
        </authorList>
    </citation>
    <scope>NUCLEOTIDE SEQUENCE [LARGE SCALE GENOMIC DNA]</scope>
    <source>
        <strain evidence="1">S238N-H82</strain>
        <tissue evidence="1">Testes</tissue>
    </source>
</reference>
<dbReference type="PANTHER" id="PTHR46747:SF1">
    <property type="entry name" value="ALPHA-PROTEIN KINASE 1"/>
    <property type="match status" value="1"/>
</dbReference>
<dbReference type="InParanoid" id="C3XQI1"/>
<gene>
    <name evidence="1" type="ORF">BRAFLDRAFT_250348</name>
</gene>
<dbReference type="STRING" id="7739.C3XQI1"/>
<dbReference type="AlphaFoldDB" id="C3XQI1"/>
<protein>
    <submittedName>
        <fullName evidence="1">Uncharacterized protein</fullName>
    </submittedName>
</protein>
<dbReference type="EMBL" id="GG666453">
    <property type="protein sequence ID" value="EEN69701.1"/>
    <property type="molecule type" value="Genomic_DNA"/>
</dbReference>
<dbReference type="InterPro" id="IPR043529">
    <property type="entry name" value="ALPK1"/>
</dbReference>
<dbReference type="GO" id="GO:0004674">
    <property type="term" value="F:protein serine/threonine kinase activity"/>
    <property type="evidence" value="ECO:0007669"/>
    <property type="project" value="InterPro"/>
</dbReference>
<dbReference type="PANTHER" id="PTHR46747">
    <property type="entry name" value="ALPHA-PROTEIN KINASE 1"/>
    <property type="match status" value="1"/>
</dbReference>
<name>C3XQI1_BRAFL</name>
<evidence type="ECO:0000313" key="1">
    <source>
        <dbReference type="EMBL" id="EEN69701.1"/>
    </source>
</evidence>
<proteinExistence type="predicted"/>
<accession>C3XQI1</accession>
<sequence length="180" mass="20339">MFNSVSIGLLSVQLQALLRDAEDQKWAFIPETWQFEDRVGEQDIYNVKDLITAPSTQRPGKTEADILWCKSYPRAVAILFLLDRYAFWQGTSPRLLKAIDDIRQNSPSTPVPPQIVIRKARVLTNAGDLQGAERVLDDVLSPDKEKGTWTYRSDSDRAIAHSVCIQIKGQVQLKLGERSN</sequence>
<organism>
    <name type="scientific">Branchiostoma floridae</name>
    <name type="common">Florida lancelet</name>
    <name type="synonym">Amphioxus</name>
    <dbReference type="NCBI Taxonomy" id="7739"/>
    <lineage>
        <taxon>Eukaryota</taxon>
        <taxon>Metazoa</taxon>
        <taxon>Chordata</taxon>
        <taxon>Cephalochordata</taxon>
        <taxon>Leptocardii</taxon>
        <taxon>Amphioxiformes</taxon>
        <taxon>Branchiostomatidae</taxon>
        <taxon>Branchiostoma</taxon>
    </lineage>
</organism>